<dbReference type="EMBL" id="JAKZMM010000008">
    <property type="protein sequence ID" value="MCJ2379914.1"/>
    <property type="molecule type" value="Genomic_DNA"/>
</dbReference>
<evidence type="ECO:0000256" key="1">
    <source>
        <dbReference type="SAM" id="Phobius"/>
    </source>
</evidence>
<dbReference type="RefSeq" id="WP_243323593.1">
    <property type="nucleotide sequence ID" value="NZ_JAKZMM010000008.1"/>
</dbReference>
<evidence type="ECO:0000313" key="2">
    <source>
        <dbReference type="EMBL" id="MCJ2379914.1"/>
    </source>
</evidence>
<accession>A0ABT0BYV7</accession>
<keyword evidence="1" id="KW-1133">Transmembrane helix</keyword>
<feature type="transmembrane region" description="Helical" evidence="1">
    <location>
        <begin position="30"/>
        <end position="53"/>
    </location>
</feature>
<keyword evidence="1" id="KW-0472">Membrane</keyword>
<evidence type="ECO:0000313" key="3">
    <source>
        <dbReference type="Proteomes" id="UP001165444"/>
    </source>
</evidence>
<protein>
    <submittedName>
        <fullName evidence="2">Lysine exporter LysO family protein</fullName>
    </submittedName>
</protein>
<organism evidence="2 3">
    <name type="scientific">Parabacteroides faecalis</name>
    <dbReference type="NCBI Taxonomy" id="2924040"/>
    <lineage>
        <taxon>Bacteria</taxon>
        <taxon>Pseudomonadati</taxon>
        <taxon>Bacteroidota</taxon>
        <taxon>Bacteroidia</taxon>
        <taxon>Bacteroidales</taxon>
        <taxon>Tannerellaceae</taxon>
        <taxon>Parabacteroides</taxon>
    </lineage>
</organism>
<reference evidence="2 3" key="1">
    <citation type="submission" date="2022-03" db="EMBL/GenBank/DDBJ databases">
        <title>Parabacteroides sp. nov. isolated from swine feces.</title>
        <authorList>
            <person name="Bak J.E."/>
        </authorList>
    </citation>
    <scope>NUCLEOTIDE SEQUENCE [LARGE SCALE GENOMIC DNA]</scope>
    <source>
        <strain evidence="2 3">AGMB00274</strain>
    </source>
</reference>
<name>A0ABT0BYV7_9BACT</name>
<keyword evidence="1" id="KW-0812">Transmembrane</keyword>
<proteinExistence type="predicted"/>
<keyword evidence="3" id="KW-1185">Reference proteome</keyword>
<comment type="caution">
    <text evidence="2">The sequence shown here is derived from an EMBL/GenBank/DDBJ whole genome shotgun (WGS) entry which is preliminary data.</text>
</comment>
<dbReference type="InterPro" id="IPR005642">
    <property type="entry name" value="LysO"/>
</dbReference>
<dbReference type="Proteomes" id="UP001165444">
    <property type="component" value="Unassembled WGS sequence"/>
</dbReference>
<feature type="transmembrane region" description="Helical" evidence="1">
    <location>
        <begin position="59"/>
        <end position="85"/>
    </location>
</feature>
<dbReference type="Pfam" id="PF03956">
    <property type="entry name" value="Lys_export"/>
    <property type="match status" value="1"/>
</dbReference>
<gene>
    <name evidence="2" type="ORF">MUN53_04710</name>
</gene>
<sequence length="92" mass="10198">MLSIICVMFAGMGIGFLFRKIEWLQKTEKTISYTIFAMLFILGISVGSNPLIIQNIGQFGWQAAILAVSSLFGSILAAWAVYNLFFKKGGKR</sequence>